<accession>A0A316UI85</accession>
<dbReference type="RefSeq" id="XP_025359200.1">
    <property type="nucleotide sequence ID" value="XM_025503148.1"/>
</dbReference>
<name>A0A316UI85_9BASI</name>
<protein>
    <submittedName>
        <fullName evidence="1">Uncharacterized protein</fullName>
    </submittedName>
</protein>
<reference evidence="1 2" key="1">
    <citation type="journal article" date="2018" name="Mol. Biol. Evol.">
        <title>Broad Genomic Sampling Reveals a Smut Pathogenic Ancestry of the Fungal Clade Ustilaginomycotina.</title>
        <authorList>
            <person name="Kijpornyongpan T."/>
            <person name="Mondo S.J."/>
            <person name="Barry K."/>
            <person name="Sandor L."/>
            <person name="Lee J."/>
            <person name="Lipzen A."/>
            <person name="Pangilinan J."/>
            <person name="LaButti K."/>
            <person name="Hainaut M."/>
            <person name="Henrissat B."/>
            <person name="Grigoriev I.V."/>
            <person name="Spatafora J.W."/>
            <person name="Aime M.C."/>
        </authorList>
    </citation>
    <scope>NUCLEOTIDE SEQUENCE [LARGE SCALE GENOMIC DNA]</scope>
    <source>
        <strain evidence="1 2">MCA 5214</strain>
    </source>
</reference>
<keyword evidence="2" id="KW-1185">Reference proteome</keyword>
<gene>
    <name evidence="1" type="ORF">BDZ90DRAFT_100482</name>
</gene>
<proteinExistence type="predicted"/>
<dbReference type="GeneID" id="37024971"/>
<sequence length="168" mass="18543">MLRVLSGKSVTGWPTQMISPLFDYLQSMDSRLSRYDTWARWQSRSHSETGGLLAAACPTPTRTTSMILKHPLSPIEGACSRAVLRQARASIQTEGREGEERHPSIWFADQPLRLACRCSRLTSAKSVSIAHQFRPRLRTAGSTCDPLAAAQQNIASHQSPIAFGTRPP</sequence>
<dbReference type="AlphaFoldDB" id="A0A316UI85"/>
<evidence type="ECO:0000313" key="2">
    <source>
        <dbReference type="Proteomes" id="UP000245884"/>
    </source>
</evidence>
<organism evidence="1 2">
    <name type="scientific">Jaminaea rosea</name>
    <dbReference type="NCBI Taxonomy" id="1569628"/>
    <lineage>
        <taxon>Eukaryota</taxon>
        <taxon>Fungi</taxon>
        <taxon>Dikarya</taxon>
        <taxon>Basidiomycota</taxon>
        <taxon>Ustilaginomycotina</taxon>
        <taxon>Exobasidiomycetes</taxon>
        <taxon>Microstromatales</taxon>
        <taxon>Microstromatales incertae sedis</taxon>
        <taxon>Jaminaea</taxon>
    </lineage>
</organism>
<evidence type="ECO:0000313" key="1">
    <source>
        <dbReference type="EMBL" id="PWN24588.1"/>
    </source>
</evidence>
<dbReference type="EMBL" id="KZ819680">
    <property type="protein sequence ID" value="PWN24588.1"/>
    <property type="molecule type" value="Genomic_DNA"/>
</dbReference>
<dbReference type="Proteomes" id="UP000245884">
    <property type="component" value="Unassembled WGS sequence"/>
</dbReference>